<dbReference type="PANTHER" id="PTHR30472">
    <property type="entry name" value="FERRIC ENTEROBACTIN TRANSPORT SYSTEM PERMEASE PROTEIN"/>
    <property type="match status" value="1"/>
</dbReference>
<evidence type="ECO:0000256" key="4">
    <source>
        <dbReference type="ARBA" id="ARBA00022475"/>
    </source>
</evidence>
<evidence type="ECO:0000256" key="5">
    <source>
        <dbReference type="ARBA" id="ARBA00022692"/>
    </source>
</evidence>
<evidence type="ECO:0000256" key="3">
    <source>
        <dbReference type="ARBA" id="ARBA00022448"/>
    </source>
</evidence>
<feature type="transmembrane region" description="Helical" evidence="8">
    <location>
        <begin position="77"/>
        <end position="96"/>
    </location>
</feature>
<keyword evidence="7 8" id="KW-0472">Membrane</keyword>
<dbReference type="Proteomes" id="UP000195043">
    <property type="component" value="Unassembled WGS sequence"/>
</dbReference>
<dbReference type="STRING" id="1834191.A5886_001672"/>
<evidence type="ECO:0000313" key="10">
    <source>
        <dbReference type="Proteomes" id="UP000195043"/>
    </source>
</evidence>
<name>A0A242A6D1_9ENTE</name>
<feature type="transmembrane region" description="Helical" evidence="8">
    <location>
        <begin position="289"/>
        <end position="311"/>
    </location>
</feature>
<evidence type="ECO:0000256" key="7">
    <source>
        <dbReference type="ARBA" id="ARBA00023136"/>
    </source>
</evidence>
<dbReference type="PANTHER" id="PTHR30472:SF19">
    <property type="entry name" value="PETROBACTIN IMPORT SYSTEM PERMEASE PROTEIN YCLO"/>
    <property type="match status" value="1"/>
</dbReference>
<feature type="transmembrane region" description="Helical" evidence="8">
    <location>
        <begin position="209"/>
        <end position="230"/>
    </location>
</feature>
<dbReference type="Pfam" id="PF01032">
    <property type="entry name" value="FecCD"/>
    <property type="match status" value="1"/>
</dbReference>
<gene>
    <name evidence="9" type="ORF">A5886_001672</name>
</gene>
<accession>A0A242A6D1</accession>
<evidence type="ECO:0000313" key="9">
    <source>
        <dbReference type="EMBL" id="OTN76595.1"/>
    </source>
</evidence>
<dbReference type="CDD" id="cd06550">
    <property type="entry name" value="TM_ABC_iron-siderophores_like"/>
    <property type="match status" value="1"/>
</dbReference>
<dbReference type="AlphaFoldDB" id="A0A242A6D1"/>
<dbReference type="InterPro" id="IPR000522">
    <property type="entry name" value="ABC_transptr_permease_BtuC"/>
</dbReference>
<comment type="caution">
    <text evidence="9">The sequence shown here is derived from an EMBL/GenBank/DDBJ whole genome shotgun (WGS) entry which is preliminary data.</text>
</comment>
<feature type="transmembrane region" description="Helical" evidence="8">
    <location>
        <begin position="236"/>
        <end position="256"/>
    </location>
</feature>
<keyword evidence="3" id="KW-0813">Transport</keyword>
<evidence type="ECO:0008006" key="11">
    <source>
        <dbReference type="Google" id="ProtNLM"/>
    </source>
</evidence>
<dbReference type="GO" id="GO:0022857">
    <property type="term" value="F:transmembrane transporter activity"/>
    <property type="evidence" value="ECO:0007669"/>
    <property type="project" value="InterPro"/>
</dbReference>
<dbReference type="EMBL" id="NGKU01000001">
    <property type="protein sequence ID" value="OTN76595.1"/>
    <property type="molecule type" value="Genomic_DNA"/>
</dbReference>
<proteinExistence type="inferred from homology"/>
<comment type="subcellular location">
    <subcellularLocation>
        <location evidence="1">Cell membrane</location>
        <topology evidence="1">Multi-pass membrane protein</topology>
    </subcellularLocation>
</comment>
<comment type="similarity">
    <text evidence="2">Belongs to the binding-protein-dependent transport system permease family. FecCD subfamily.</text>
</comment>
<dbReference type="Gene3D" id="1.10.3470.10">
    <property type="entry name" value="ABC transporter involved in vitamin B12 uptake, BtuC"/>
    <property type="match status" value="1"/>
</dbReference>
<keyword evidence="10" id="KW-1185">Reference proteome</keyword>
<evidence type="ECO:0000256" key="6">
    <source>
        <dbReference type="ARBA" id="ARBA00022989"/>
    </source>
</evidence>
<keyword evidence="6 8" id="KW-1133">Transmembrane helix</keyword>
<evidence type="ECO:0000256" key="8">
    <source>
        <dbReference type="SAM" id="Phobius"/>
    </source>
</evidence>
<dbReference type="SUPFAM" id="SSF81345">
    <property type="entry name" value="ABC transporter involved in vitamin B12 uptake, BtuC"/>
    <property type="match status" value="1"/>
</dbReference>
<keyword evidence="5 8" id="KW-0812">Transmembrane</keyword>
<feature type="transmembrane region" description="Helical" evidence="8">
    <location>
        <begin position="102"/>
        <end position="122"/>
    </location>
</feature>
<sequence length="316" mass="35059">MKMKVKAGVLLLLILGAVSAYLTYNTYGNWSFAFSLRGRRLLAFGLVAIASSFSTFTLQTMTQNRYLTPGVLGLDQLYVLIQTVSFFFVGGIQILSQETTTMFLLSIVGTAILGSVLIGLFYQKNGHHLFLLLMAGMVCGTMFSSYSTFLQVLMDPNEYDMLQGRLFASFNHINTQHLIWAAVIIIGGSLCLLYVIPELNVLHLGSRQASSLGVSVTFLHRCLLFLIALLTGTASALVGPTIFLGFVVVTITYQVFPTYRHDWLFLGGSLIAFLLLVTGQFFVEQLFGWNITVNSVIQFLGGLFFMTKLMLERKKI</sequence>
<organism evidence="9 10">
    <name type="scientific">Candidatus Enterococcus testudinis</name>
    <dbReference type="NCBI Taxonomy" id="1834191"/>
    <lineage>
        <taxon>Bacteria</taxon>
        <taxon>Bacillati</taxon>
        <taxon>Bacillota</taxon>
        <taxon>Bacilli</taxon>
        <taxon>Lactobacillales</taxon>
        <taxon>Enterococcaceae</taxon>
        <taxon>Enterococcus</taxon>
    </lineage>
</organism>
<feature type="transmembrane region" description="Helical" evidence="8">
    <location>
        <begin position="129"/>
        <end position="154"/>
    </location>
</feature>
<feature type="transmembrane region" description="Helical" evidence="8">
    <location>
        <begin position="263"/>
        <end position="283"/>
    </location>
</feature>
<feature type="transmembrane region" description="Helical" evidence="8">
    <location>
        <begin position="36"/>
        <end position="56"/>
    </location>
</feature>
<dbReference type="GO" id="GO:0005886">
    <property type="term" value="C:plasma membrane"/>
    <property type="evidence" value="ECO:0007669"/>
    <property type="project" value="UniProtKB-SubCell"/>
</dbReference>
<keyword evidence="4" id="KW-1003">Cell membrane</keyword>
<feature type="transmembrane region" description="Helical" evidence="8">
    <location>
        <begin position="178"/>
        <end position="197"/>
    </location>
</feature>
<dbReference type="InterPro" id="IPR037294">
    <property type="entry name" value="ABC_BtuC-like"/>
</dbReference>
<dbReference type="GO" id="GO:0033214">
    <property type="term" value="P:siderophore-iron import into cell"/>
    <property type="evidence" value="ECO:0007669"/>
    <property type="project" value="TreeGrafter"/>
</dbReference>
<evidence type="ECO:0000256" key="1">
    <source>
        <dbReference type="ARBA" id="ARBA00004651"/>
    </source>
</evidence>
<evidence type="ECO:0000256" key="2">
    <source>
        <dbReference type="ARBA" id="ARBA00007935"/>
    </source>
</evidence>
<reference evidence="9 10" key="1">
    <citation type="submission" date="2017-05" db="EMBL/GenBank/DDBJ databases">
        <title>The Genome Sequence of Enterococcus sp. 8G7_MSG3316.</title>
        <authorList>
            <consortium name="The Broad Institute Genomics Platform"/>
            <consortium name="The Broad Institute Genomic Center for Infectious Diseases"/>
            <person name="Earl A."/>
            <person name="Manson A."/>
            <person name="Schwartman J."/>
            <person name="Gilmore M."/>
            <person name="Abouelleil A."/>
            <person name="Cao P."/>
            <person name="Chapman S."/>
            <person name="Cusick C."/>
            <person name="Shea T."/>
            <person name="Young S."/>
            <person name="Neafsey D."/>
            <person name="Nusbaum C."/>
            <person name="Birren B."/>
        </authorList>
    </citation>
    <scope>NUCLEOTIDE SEQUENCE [LARGE SCALE GENOMIC DNA]</scope>
    <source>
        <strain evidence="9 10">8G7_MSG3316</strain>
    </source>
</reference>
<protein>
    <recommendedName>
        <fullName evidence="11">Iron compound ABC transporter permease</fullName>
    </recommendedName>
</protein>